<feature type="active site" evidence="8">
    <location>
        <position position="352"/>
    </location>
</feature>
<evidence type="ECO:0000256" key="3">
    <source>
        <dbReference type="ARBA" id="ARBA00009528"/>
    </source>
</evidence>
<comment type="catalytic activity">
    <reaction evidence="2 8">
        <text>Release of an N-terminal amino acid, preferentially leucine, but not glutamic or aspartic acids.</text>
        <dbReference type="EC" id="3.4.11.10"/>
    </reaction>
</comment>
<comment type="catalytic activity">
    <reaction evidence="1 8">
        <text>Release of an N-terminal amino acid, Xaa-|-Yaa-, in which Xaa is preferably Leu, but may be other amino acids including Pro although not Arg or Lys, and Yaa may be Pro. Amino acid amides and methyl esters are also readily hydrolyzed, but rates on arylamides are exceedingly low.</text>
        <dbReference type="EC" id="3.4.11.1"/>
    </reaction>
</comment>
<feature type="active site" evidence="8">
    <location>
        <position position="278"/>
    </location>
</feature>
<reference evidence="10 11" key="1">
    <citation type="journal article" date="2018" name="Genome Announc.">
        <title>Genome Sequence of Geothermobacter sp. HR-1 Iron Reducer from the Loihi Seamount.</title>
        <authorList>
            <person name="Smith H."/>
            <person name="Abuyen K."/>
            <person name="Tremblay J."/>
            <person name="Savalia P."/>
            <person name="Perez-Rodriguez I."/>
            <person name="Emerson D."/>
            <person name="Tully B."/>
            <person name="Amend J."/>
        </authorList>
    </citation>
    <scope>NUCLEOTIDE SEQUENCE [LARGE SCALE GENOMIC DNA]</scope>
    <source>
        <strain evidence="10 11">HR-1</strain>
    </source>
</reference>
<feature type="binding site" evidence="8">
    <location>
        <position position="350"/>
    </location>
    <ligand>
        <name>Mn(2+)</name>
        <dbReference type="ChEBI" id="CHEBI:29035"/>
        <label>2</label>
    </ligand>
</feature>
<dbReference type="InterPro" id="IPR011356">
    <property type="entry name" value="Leucine_aapep/pepB"/>
</dbReference>
<dbReference type="NCBIfam" id="NF002077">
    <property type="entry name" value="PRK00913.2-4"/>
    <property type="match status" value="1"/>
</dbReference>
<dbReference type="NCBIfam" id="NF002073">
    <property type="entry name" value="PRK00913.1-2"/>
    <property type="match status" value="1"/>
</dbReference>
<sequence length="502" mass="53693">MKLQVKKAAPLKQKTPCLILGVQEGRMTTPLLKELDSALDGILQRARRDGEFRGRCGETMLLHSGAMIRPTRVLLIGLGKTAEISCETLRQGAGRAVRQLRERRLGQFCLDLASFSTARTADLAVQATAEGLLLAGYSFDRYLSDDERKAAPVDKGLLLVDTRAQRDLAAAVVEDAAAICAGACFARTLVNQPGNVKSPAFLAEQAQAMAEEAGLKCTVLERRQLEKEGFGALLGVAQGSTRDPRLILLEYNGGDPAQQPITLIGKGVVFDAGGISLKPADKMDEMKMDMAGGAAVLGTIKAAAALRLPVNLVGIVPAVENLPSGTAYRPGDILTSLSGKTIEVLNTDAEGRLILADALSYAARFKPRVVIDLATLTGACIIALGHHASAVLGNHDGLIKQLLAAGRHSGERLWQLPLWDDYDRQIKSEVADVKNVGGRPAGTITAAAFLQTFARDYTWAHLDIAGTAWQEKERDYLSPGGTGVGVRLLIEYLRRQASGEKK</sequence>
<feature type="binding site" evidence="8">
    <location>
        <position position="271"/>
    </location>
    <ligand>
        <name>Mn(2+)</name>
        <dbReference type="ChEBI" id="CHEBI:29035"/>
        <label>2</label>
    </ligand>
</feature>
<evidence type="ECO:0000256" key="1">
    <source>
        <dbReference type="ARBA" id="ARBA00000135"/>
    </source>
</evidence>
<feature type="binding site" evidence="8">
    <location>
        <position position="289"/>
    </location>
    <ligand>
        <name>Mn(2+)</name>
        <dbReference type="ChEBI" id="CHEBI:29035"/>
        <label>2</label>
    </ligand>
</feature>
<dbReference type="HAMAP" id="MF_00181">
    <property type="entry name" value="Cytosol_peptidase_M17"/>
    <property type="match status" value="1"/>
</dbReference>
<comment type="function">
    <text evidence="8">Presumably involved in the processing and regular turnover of intracellular proteins. Catalyzes the removal of unsubstituted N-terminal amino acids from various peptides.</text>
</comment>
<dbReference type="CDD" id="cd00433">
    <property type="entry name" value="Peptidase_M17"/>
    <property type="match status" value="1"/>
</dbReference>
<dbReference type="GO" id="GO:0005737">
    <property type="term" value="C:cytoplasm"/>
    <property type="evidence" value="ECO:0007669"/>
    <property type="project" value="UniProtKB-SubCell"/>
</dbReference>
<evidence type="ECO:0000256" key="7">
    <source>
        <dbReference type="ARBA" id="ARBA00023211"/>
    </source>
</evidence>
<dbReference type="PANTHER" id="PTHR11963:SF23">
    <property type="entry name" value="CYTOSOL AMINOPEPTIDASE"/>
    <property type="match status" value="1"/>
</dbReference>
<feature type="binding site" evidence="8">
    <location>
        <position position="271"/>
    </location>
    <ligand>
        <name>Mn(2+)</name>
        <dbReference type="ChEBI" id="CHEBI:29035"/>
        <label>1</label>
    </ligand>
</feature>
<dbReference type="OrthoDB" id="9809354at2"/>
<comment type="similarity">
    <text evidence="3 8">Belongs to the peptidase M17 family.</text>
</comment>
<evidence type="ECO:0000256" key="8">
    <source>
        <dbReference type="HAMAP-Rule" id="MF_00181"/>
    </source>
</evidence>
<comment type="cofactor">
    <cofactor evidence="8">
        <name>Mn(2+)</name>
        <dbReference type="ChEBI" id="CHEBI:29035"/>
    </cofactor>
    <text evidence="8">Binds 2 manganese ions per subunit.</text>
</comment>
<accession>A0A2K2HEM6</accession>
<dbReference type="Gene3D" id="3.40.630.10">
    <property type="entry name" value="Zn peptidases"/>
    <property type="match status" value="1"/>
</dbReference>
<dbReference type="PROSITE" id="PS00631">
    <property type="entry name" value="CYTOSOL_AP"/>
    <property type="match status" value="1"/>
</dbReference>
<evidence type="ECO:0000256" key="5">
    <source>
        <dbReference type="ARBA" id="ARBA00022670"/>
    </source>
</evidence>
<keyword evidence="8" id="KW-0963">Cytoplasm</keyword>
<evidence type="ECO:0000256" key="2">
    <source>
        <dbReference type="ARBA" id="ARBA00000967"/>
    </source>
</evidence>
<dbReference type="GO" id="GO:0030145">
    <property type="term" value="F:manganese ion binding"/>
    <property type="evidence" value="ECO:0007669"/>
    <property type="project" value="UniProtKB-UniRule"/>
</dbReference>
<evidence type="ECO:0000256" key="4">
    <source>
        <dbReference type="ARBA" id="ARBA00022438"/>
    </source>
</evidence>
<dbReference type="InterPro" id="IPR008283">
    <property type="entry name" value="Peptidase_M17_N"/>
</dbReference>
<dbReference type="InterPro" id="IPR000819">
    <property type="entry name" value="Peptidase_M17_C"/>
</dbReference>
<keyword evidence="4 8" id="KW-0031">Aminopeptidase</keyword>
<evidence type="ECO:0000313" key="10">
    <source>
        <dbReference type="EMBL" id="PNU21752.1"/>
    </source>
</evidence>
<dbReference type="SUPFAM" id="SSF53187">
    <property type="entry name" value="Zn-dependent exopeptidases"/>
    <property type="match status" value="1"/>
</dbReference>
<dbReference type="NCBIfam" id="NF002074">
    <property type="entry name" value="PRK00913.1-4"/>
    <property type="match status" value="1"/>
</dbReference>
<dbReference type="RefSeq" id="WP_103113866.1">
    <property type="nucleotide sequence ID" value="NZ_PPFX01000001.1"/>
</dbReference>
<evidence type="ECO:0000256" key="6">
    <source>
        <dbReference type="ARBA" id="ARBA00022801"/>
    </source>
</evidence>
<dbReference type="EMBL" id="PPFX01000001">
    <property type="protein sequence ID" value="PNU21752.1"/>
    <property type="molecule type" value="Genomic_DNA"/>
</dbReference>
<comment type="caution">
    <text evidence="10">The sequence shown here is derived from an EMBL/GenBank/DDBJ whole genome shotgun (WGS) entry which is preliminary data.</text>
</comment>
<name>A0A2K2HEM6_9BACT</name>
<dbReference type="Proteomes" id="UP000236340">
    <property type="component" value="Unassembled WGS sequence"/>
</dbReference>
<feature type="binding site" evidence="8">
    <location>
        <position position="350"/>
    </location>
    <ligand>
        <name>Mn(2+)</name>
        <dbReference type="ChEBI" id="CHEBI:29035"/>
        <label>1</label>
    </ligand>
</feature>
<organism evidence="10 11">
    <name type="scientific">Geothermobacter hydrogeniphilus</name>
    <dbReference type="NCBI Taxonomy" id="1969733"/>
    <lineage>
        <taxon>Bacteria</taxon>
        <taxon>Pseudomonadati</taxon>
        <taxon>Thermodesulfobacteriota</taxon>
        <taxon>Desulfuromonadia</taxon>
        <taxon>Desulfuromonadales</taxon>
        <taxon>Geothermobacteraceae</taxon>
        <taxon>Geothermobacter</taxon>
    </lineage>
</organism>
<gene>
    <name evidence="8" type="primary">pepA</name>
    <name evidence="10" type="ORF">C2E25_00555</name>
</gene>
<dbReference type="PANTHER" id="PTHR11963">
    <property type="entry name" value="LEUCINE AMINOPEPTIDASE-RELATED"/>
    <property type="match status" value="1"/>
</dbReference>
<dbReference type="NCBIfam" id="NF002083">
    <property type="entry name" value="PRK00913.3-5"/>
    <property type="match status" value="1"/>
</dbReference>
<dbReference type="GO" id="GO:0070006">
    <property type="term" value="F:metalloaminopeptidase activity"/>
    <property type="evidence" value="ECO:0007669"/>
    <property type="project" value="InterPro"/>
</dbReference>
<dbReference type="SUPFAM" id="SSF52949">
    <property type="entry name" value="Macro domain-like"/>
    <property type="match status" value="1"/>
</dbReference>
<dbReference type="InterPro" id="IPR023042">
    <property type="entry name" value="Peptidase_M17_leu_NH2_pept"/>
</dbReference>
<dbReference type="InterPro" id="IPR043472">
    <property type="entry name" value="Macro_dom-like"/>
</dbReference>
<dbReference type="PRINTS" id="PR00481">
    <property type="entry name" value="LAMNOPPTDASE"/>
</dbReference>
<feature type="domain" description="Cytosol aminopeptidase" evidence="9">
    <location>
        <begin position="346"/>
        <end position="353"/>
    </location>
</feature>
<feature type="binding site" evidence="8">
    <location>
        <position position="348"/>
    </location>
    <ligand>
        <name>Mn(2+)</name>
        <dbReference type="ChEBI" id="CHEBI:29035"/>
        <label>1</label>
    </ligand>
</feature>
<keyword evidence="6 8" id="KW-0378">Hydrolase</keyword>
<dbReference type="GO" id="GO:0006508">
    <property type="term" value="P:proteolysis"/>
    <property type="evidence" value="ECO:0007669"/>
    <property type="project" value="UniProtKB-KW"/>
</dbReference>
<keyword evidence="8" id="KW-0479">Metal-binding</keyword>
<dbReference type="AlphaFoldDB" id="A0A2K2HEM6"/>
<comment type="subcellular location">
    <subcellularLocation>
        <location evidence="8">Cytoplasm</location>
    </subcellularLocation>
</comment>
<dbReference type="Gene3D" id="3.40.220.10">
    <property type="entry name" value="Leucine Aminopeptidase, subunit E, domain 1"/>
    <property type="match status" value="1"/>
</dbReference>
<keyword evidence="5 8" id="KW-0645">Protease</keyword>
<dbReference type="EC" id="3.4.11.10" evidence="8"/>
<keyword evidence="7 8" id="KW-0464">Manganese</keyword>
<dbReference type="Pfam" id="PF02789">
    <property type="entry name" value="Peptidase_M17_N"/>
    <property type="match status" value="1"/>
</dbReference>
<dbReference type="Pfam" id="PF00883">
    <property type="entry name" value="Peptidase_M17"/>
    <property type="match status" value="1"/>
</dbReference>
<dbReference type="EC" id="3.4.11.1" evidence="8"/>
<evidence type="ECO:0000313" key="11">
    <source>
        <dbReference type="Proteomes" id="UP000236340"/>
    </source>
</evidence>
<feature type="binding site" evidence="8">
    <location>
        <position position="266"/>
    </location>
    <ligand>
        <name>Mn(2+)</name>
        <dbReference type="ChEBI" id="CHEBI:29035"/>
        <label>2</label>
    </ligand>
</feature>
<protein>
    <recommendedName>
        <fullName evidence="8">Probable cytosol aminopeptidase</fullName>
        <ecNumber evidence="8">3.4.11.1</ecNumber>
    </recommendedName>
    <alternativeName>
        <fullName evidence="8">Leucine aminopeptidase</fullName>
        <shortName evidence="8">LAP</shortName>
        <ecNumber evidence="8">3.4.11.10</ecNumber>
    </alternativeName>
    <alternativeName>
        <fullName evidence="8">Leucyl aminopeptidase</fullName>
    </alternativeName>
</protein>
<evidence type="ECO:0000259" key="9">
    <source>
        <dbReference type="PROSITE" id="PS00631"/>
    </source>
</evidence>
<proteinExistence type="inferred from homology"/>